<dbReference type="PANTHER" id="PTHR14187:SF46">
    <property type="entry name" value="HEAT SHOCK 70 KDA PROTEIN 12A"/>
    <property type="match status" value="1"/>
</dbReference>
<feature type="region of interest" description="Disordered" evidence="1">
    <location>
        <begin position="1"/>
        <end position="69"/>
    </location>
</feature>
<organism evidence="2 3">
    <name type="scientific">Adineta ricciae</name>
    <name type="common">Rotifer</name>
    <dbReference type="NCBI Taxonomy" id="249248"/>
    <lineage>
        <taxon>Eukaryota</taxon>
        <taxon>Metazoa</taxon>
        <taxon>Spiralia</taxon>
        <taxon>Gnathifera</taxon>
        <taxon>Rotifera</taxon>
        <taxon>Eurotatoria</taxon>
        <taxon>Bdelloidea</taxon>
        <taxon>Adinetida</taxon>
        <taxon>Adinetidae</taxon>
        <taxon>Adineta</taxon>
    </lineage>
</organism>
<dbReference type="PANTHER" id="PTHR14187">
    <property type="entry name" value="ALPHA KINASE/ELONGATION FACTOR 2 KINASE"/>
    <property type="match status" value="1"/>
</dbReference>
<evidence type="ECO:0000256" key="1">
    <source>
        <dbReference type="SAM" id="MobiDB-lite"/>
    </source>
</evidence>
<dbReference type="EMBL" id="CAJNOR010001079">
    <property type="protein sequence ID" value="CAF1070717.1"/>
    <property type="molecule type" value="Genomic_DNA"/>
</dbReference>
<reference evidence="2" key="1">
    <citation type="submission" date="2021-02" db="EMBL/GenBank/DDBJ databases">
        <authorList>
            <person name="Nowell W R."/>
        </authorList>
    </citation>
    <scope>NUCLEOTIDE SEQUENCE</scope>
</reference>
<dbReference type="InterPro" id="IPR043129">
    <property type="entry name" value="ATPase_NBD"/>
</dbReference>
<sequence length="219" mass="24736">MDSPETINNSSSRSMNPTNESESCPHGHSTANQNGMASSSYSPGSYRCPTNPHNIPTSDDSGNESSINYRQKSNPHFVVVAIDFGTTYSGYAFAFTRDIDSILMMRKVDGNDPGVINQKTPTTILLTPNLEFHSFGFFARDFFHDLDPDEAKRWLFFEKFKMHLHYVQDLNTQTLIAASNGRKVPALTIFTYALQYFKEHALRELSDQSGTRFVNEDVR</sequence>
<dbReference type="AlphaFoldDB" id="A0A814LV35"/>
<proteinExistence type="predicted"/>
<gene>
    <name evidence="2" type="ORF">XAT740_LOCUS16796</name>
</gene>
<feature type="compositionally biased region" description="Polar residues" evidence="1">
    <location>
        <begin position="1"/>
        <end position="22"/>
    </location>
</feature>
<dbReference type="SUPFAM" id="SSF53067">
    <property type="entry name" value="Actin-like ATPase domain"/>
    <property type="match status" value="1"/>
</dbReference>
<comment type="caution">
    <text evidence="2">The sequence shown here is derived from an EMBL/GenBank/DDBJ whole genome shotgun (WGS) entry which is preliminary data.</text>
</comment>
<evidence type="ECO:0000313" key="3">
    <source>
        <dbReference type="Proteomes" id="UP000663828"/>
    </source>
</evidence>
<protein>
    <submittedName>
        <fullName evidence="2">Uncharacterized protein</fullName>
    </submittedName>
</protein>
<dbReference type="Gene3D" id="3.30.420.40">
    <property type="match status" value="1"/>
</dbReference>
<keyword evidence="3" id="KW-1185">Reference proteome</keyword>
<feature type="compositionally biased region" description="Polar residues" evidence="1">
    <location>
        <begin position="51"/>
        <end position="69"/>
    </location>
</feature>
<dbReference type="Proteomes" id="UP000663828">
    <property type="component" value="Unassembled WGS sequence"/>
</dbReference>
<name>A0A814LV35_ADIRI</name>
<accession>A0A814LV35</accession>
<feature type="non-terminal residue" evidence="2">
    <location>
        <position position="219"/>
    </location>
</feature>
<evidence type="ECO:0000313" key="2">
    <source>
        <dbReference type="EMBL" id="CAF1070717.1"/>
    </source>
</evidence>
<feature type="compositionally biased region" description="Polar residues" evidence="1">
    <location>
        <begin position="29"/>
        <end position="43"/>
    </location>
</feature>